<dbReference type="EMBL" id="AJTX02000010">
    <property type="protein sequence ID" value="KKI98121.1"/>
    <property type="molecule type" value="Genomic_DNA"/>
</dbReference>
<dbReference type="Gene3D" id="2.60.40.790">
    <property type="match status" value="1"/>
</dbReference>
<feature type="domain" description="ArsA/GET3 Anion-transporting ATPase-like" evidence="2">
    <location>
        <begin position="4"/>
        <end position="251"/>
    </location>
</feature>
<accession>A0A0M2PUQ6</accession>
<evidence type="ECO:0000259" key="2">
    <source>
        <dbReference type="Pfam" id="PF02374"/>
    </source>
</evidence>
<dbReference type="Pfam" id="PF17886">
    <property type="entry name" value="ArsA_HSP20"/>
    <property type="match status" value="1"/>
</dbReference>
<name>A0A0M2PUQ6_PROHO</name>
<dbReference type="CDD" id="cd02035">
    <property type="entry name" value="ArsA"/>
    <property type="match status" value="1"/>
</dbReference>
<dbReference type="RefSeq" id="WP_017713267.1">
    <property type="nucleotide sequence ID" value="NZ_KB235939.1"/>
</dbReference>
<evidence type="ECO:0000313" key="5">
    <source>
        <dbReference type="Proteomes" id="UP000034681"/>
    </source>
</evidence>
<proteinExistence type="inferred from homology"/>
<comment type="caution">
    <text evidence="4">The sequence shown here is derived from an EMBL/GenBank/DDBJ whole genome shotgun (WGS) entry which is preliminary data.</text>
</comment>
<dbReference type="OrthoDB" id="9780677at2"/>
<dbReference type="InterPro" id="IPR027417">
    <property type="entry name" value="P-loop_NTPase"/>
</dbReference>
<dbReference type="PANTHER" id="PTHR43868:SF1">
    <property type="entry name" value="P-LOOP CONTAINING NUCLEOSIDE TRIPHOSPHATE HYDROLASES SUPERFAMILY PROTEIN"/>
    <property type="match status" value="1"/>
</dbReference>
<dbReference type="AlphaFoldDB" id="A0A0M2PUQ6"/>
<dbReference type="PANTHER" id="PTHR43868">
    <property type="entry name" value="OS02G0711200 PROTEIN"/>
    <property type="match status" value="1"/>
</dbReference>
<evidence type="ECO:0000256" key="1">
    <source>
        <dbReference type="ARBA" id="ARBA00011040"/>
    </source>
</evidence>
<evidence type="ECO:0000313" key="4">
    <source>
        <dbReference type="EMBL" id="KKI98121.1"/>
    </source>
</evidence>
<dbReference type="SUPFAM" id="SSF52540">
    <property type="entry name" value="P-loop containing nucleoside triphosphate hydrolases"/>
    <property type="match status" value="1"/>
</dbReference>
<evidence type="ECO:0000259" key="3">
    <source>
        <dbReference type="Pfam" id="PF17886"/>
    </source>
</evidence>
<dbReference type="Pfam" id="PF02374">
    <property type="entry name" value="ArsA_ATPase"/>
    <property type="match status" value="1"/>
</dbReference>
<comment type="similarity">
    <text evidence="1">Belongs to the arsA ATPase family.</text>
</comment>
<gene>
    <name evidence="4" type="ORF">PROH_20675</name>
</gene>
<dbReference type="InterPro" id="IPR008978">
    <property type="entry name" value="HSP20-like_chaperone"/>
</dbReference>
<sequence>MTLILTLLGKGGTGCTTLAIAAAKAYAEQGKAVLLLSQDSSPALGLMLGCELGVEPQQLSSNLWVQSLKTTHLLEKSWEQLKEMEQQYLRSPFFRSVYGQELGVLPGMDRALALNYLRELSQSQTYDVILYDGLASQDTLRMLAMPDILGWYTRRFRQVFGDSDLGKTLLPFVQPVASAVLAVNWSDETLSEPTQKANNLLEQGRDAVADPSQVLAYLVTTAEPIAQATAHYLWGAAQQVGLTVGGVLVNQGHDAAALGDRFAPLPLSVIPAVSGEGLVNHWSTLQQALPEFCADPSVPRSLTVDEALNQIKLFLPGFDKKQVKLTQYGPEITIEAGDQRRNIFLPPSLAGQAVTGAKFADSHLILSFA</sequence>
<feature type="domain" description="ArsA HSP20-like" evidence="3">
    <location>
        <begin position="311"/>
        <end position="368"/>
    </location>
</feature>
<reference evidence="4" key="1">
    <citation type="submission" date="2012-04" db="EMBL/GenBank/DDBJ databases">
        <authorList>
            <person name="Borisov I.G."/>
            <person name="Ivanikova N.V."/>
            <person name="Pinevich A.V."/>
        </authorList>
    </citation>
    <scope>NUCLEOTIDE SEQUENCE</scope>
    <source>
        <strain evidence="4">CALU 1027</strain>
    </source>
</reference>
<dbReference type="eggNOG" id="COG0003">
    <property type="taxonomic scope" value="Bacteria"/>
</dbReference>
<dbReference type="Proteomes" id="UP000034681">
    <property type="component" value="Unassembled WGS sequence"/>
</dbReference>
<dbReference type="STRING" id="317619.GCA_000332315_03005"/>
<protein>
    <submittedName>
        <fullName evidence="4">ABC transporter ATPase</fullName>
    </submittedName>
</protein>
<organism evidence="4 5">
    <name type="scientific">Prochlorothrix hollandica PCC 9006 = CALU 1027</name>
    <dbReference type="NCBI Taxonomy" id="317619"/>
    <lineage>
        <taxon>Bacteria</taxon>
        <taxon>Bacillati</taxon>
        <taxon>Cyanobacteriota</taxon>
        <taxon>Cyanophyceae</taxon>
        <taxon>Prochlorotrichales</taxon>
        <taxon>Prochlorotrichaceae</taxon>
        <taxon>Prochlorothrix</taxon>
    </lineage>
</organism>
<dbReference type="InterPro" id="IPR053262">
    <property type="entry name" value="ArsA_ATPase-like"/>
</dbReference>
<dbReference type="InterPro" id="IPR025723">
    <property type="entry name" value="ArsA/GET3_ATPase-like"/>
</dbReference>
<dbReference type="InterPro" id="IPR040612">
    <property type="entry name" value="ArsA_HSP20-like"/>
</dbReference>
<keyword evidence="5" id="KW-1185">Reference proteome</keyword>
<dbReference type="Gene3D" id="3.40.50.300">
    <property type="entry name" value="P-loop containing nucleotide triphosphate hydrolases"/>
    <property type="match status" value="1"/>
</dbReference>